<feature type="domain" description="DUF6535" evidence="3">
    <location>
        <begin position="90"/>
        <end position="261"/>
    </location>
</feature>
<feature type="transmembrane region" description="Helical" evidence="2">
    <location>
        <begin position="244"/>
        <end position="262"/>
    </location>
</feature>
<comment type="caution">
    <text evidence="4">The sequence shown here is derived from an EMBL/GenBank/DDBJ whole genome shotgun (WGS) entry which is preliminary data.</text>
</comment>
<feature type="transmembrane region" description="Helical" evidence="2">
    <location>
        <begin position="268"/>
        <end position="294"/>
    </location>
</feature>
<dbReference type="InterPro" id="IPR045338">
    <property type="entry name" value="DUF6535"/>
</dbReference>
<keyword evidence="2" id="KW-0472">Membrane</keyword>
<gene>
    <name evidence="4" type="ORF">BJ322DRAFT_131174</name>
</gene>
<keyword evidence="2" id="KW-1133">Transmembrane helix</keyword>
<name>A0A9P6HSA0_9AGAM</name>
<dbReference type="AlphaFoldDB" id="A0A9P6HSA0"/>
<evidence type="ECO:0000259" key="3">
    <source>
        <dbReference type="Pfam" id="PF20153"/>
    </source>
</evidence>
<dbReference type="OrthoDB" id="3219854at2759"/>
<feature type="compositionally biased region" description="Basic and acidic residues" evidence="1">
    <location>
        <begin position="58"/>
        <end position="82"/>
    </location>
</feature>
<feature type="transmembrane region" description="Helical" evidence="2">
    <location>
        <begin position="176"/>
        <end position="199"/>
    </location>
</feature>
<reference evidence="4" key="1">
    <citation type="journal article" date="2020" name="Nat. Commun.">
        <title>Large-scale genome sequencing of mycorrhizal fungi provides insights into the early evolution of symbiotic traits.</title>
        <authorList>
            <person name="Miyauchi S."/>
            <person name="Kiss E."/>
            <person name="Kuo A."/>
            <person name="Drula E."/>
            <person name="Kohler A."/>
            <person name="Sanchez-Garcia M."/>
            <person name="Morin E."/>
            <person name="Andreopoulos B."/>
            <person name="Barry K.W."/>
            <person name="Bonito G."/>
            <person name="Buee M."/>
            <person name="Carver A."/>
            <person name="Chen C."/>
            <person name="Cichocki N."/>
            <person name="Clum A."/>
            <person name="Culley D."/>
            <person name="Crous P.W."/>
            <person name="Fauchery L."/>
            <person name="Girlanda M."/>
            <person name="Hayes R.D."/>
            <person name="Keri Z."/>
            <person name="LaButti K."/>
            <person name="Lipzen A."/>
            <person name="Lombard V."/>
            <person name="Magnuson J."/>
            <person name="Maillard F."/>
            <person name="Murat C."/>
            <person name="Nolan M."/>
            <person name="Ohm R.A."/>
            <person name="Pangilinan J."/>
            <person name="Pereira M.F."/>
            <person name="Perotto S."/>
            <person name="Peter M."/>
            <person name="Pfister S."/>
            <person name="Riley R."/>
            <person name="Sitrit Y."/>
            <person name="Stielow J.B."/>
            <person name="Szollosi G."/>
            <person name="Zifcakova L."/>
            <person name="Stursova M."/>
            <person name="Spatafora J.W."/>
            <person name="Tedersoo L."/>
            <person name="Vaario L.M."/>
            <person name="Yamada A."/>
            <person name="Yan M."/>
            <person name="Wang P."/>
            <person name="Xu J."/>
            <person name="Bruns T."/>
            <person name="Baldrian P."/>
            <person name="Vilgalys R."/>
            <person name="Dunand C."/>
            <person name="Henrissat B."/>
            <person name="Grigoriev I.V."/>
            <person name="Hibbett D."/>
            <person name="Nagy L.G."/>
            <person name="Martin F.M."/>
        </authorList>
    </citation>
    <scope>NUCLEOTIDE SEQUENCE</scope>
    <source>
        <strain evidence="4">UH-Tt-Lm1</strain>
    </source>
</reference>
<accession>A0A9P6HSA0</accession>
<feature type="region of interest" description="Disordered" evidence="1">
    <location>
        <begin position="1"/>
        <end position="82"/>
    </location>
</feature>
<evidence type="ECO:0000256" key="2">
    <source>
        <dbReference type="SAM" id="Phobius"/>
    </source>
</evidence>
<dbReference type="Pfam" id="PF20153">
    <property type="entry name" value="DUF6535"/>
    <property type="match status" value="1"/>
</dbReference>
<keyword evidence="2" id="KW-0812">Transmembrane</keyword>
<sequence length="924" mass="103914">MSSYSMATLEGISPGSESERAGYLSEETYGSTTRQGKRGRRNLVRDPWSRQDSQAISELKEEARGENTSYSREKSPLPTEDNERTKFYKLYRDKAEEHDREFVEKYNEDMNNTLIFAGLFSAVTSAFITQLQPQLQPDSGDETVALLRIIIYKIDNSTFGNDVPTLPQWAGPPHTIVLVQAILYASLAIALLAAFLAMLGKQWLNRYASVGLRGSPIERSQSRQRKLDGIATWRFDYVMESSPLMLQGALFLLGCALSLYLLGINSTVASVVLGFTSLGGIFYGTIVFAGTVFVDCPFQTPQARVLRYIIRRIPPLIPRTVKSTTSSITNNYKFITVLVLYGRELKQHRAFKDLFHWLSIWFRGTCKSVPETIIMDMQCISWVLRASLDKAVHLSALRLLATMTTLVDVSPTLISACFDILISCVVAVDDKAVVTRESRELGEVSADCFLRTLSHTNLTLKTVKRVRKRYTRTFPPKINFDALHPNHRLRAIHHIFYSLQPRVQRRDSEFVGILAHTLTELAKKHALEVVQGARDMLLPGRLHVKVPRWILRFALHHLSQDPPPAAPIIIDCLSIIAIDLGCDIPPNTTIKNESTRLEEISDLVTQTLLKMAASEDTYGIQSKHKAITAFFPYAVRRERGREPKPELMGAFLAAAKIFGPTTPLWYPVVPFIPALFDVASPQAIVETSPYVPWGRLVEDESVVADWAEATSEVTYTEEVGQMAVDALLQIASVDFLRPHIPDDCWSLLNRRPSLPAECIGRSIGTKKHVVRRIGQLRDVETLKSYFLLVWSEWDPIGSPKLNPTDSTKCLAEMQLTISRDLRGVEMQDHREELVNHLDHVLGQLDRGLGYLKQHKLWIDEDDVQRAKAQYKKLKEVLLGLDAGIVGTPICEPSMLAIFLLFSHLSGHVKGSNTKFTCAPALMWT</sequence>
<dbReference type="Proteomes" id="UP000736335">
    <property type="component" value="Unassembled WGS sequence"/>
</dbReference>
<reference evidence="4" key="2">
    <citation type="submission" date="2020-11" db="EMBL/GenBank/DDBJ databases">
        <authorList>
            <consortium name="DOE Joint Genome Institute"/>
            <person name="Kuo A."/>
            <person name="Miyauchi S."/>
            <person name="Kiss E."/>
            <person name="Drula E."/>
            <person name="Kohler A."/>
            <person name="Sanchez-Garcia M."/>
            <person name="Andreopoulos B."/>
            <person name="Barry K.W."/>
            <person name="Bonito G."/>
            <person name="Buee M."/>
            <person name="Carver A."/>
            <person name="Chen C."/>
            <person name="Cichocki N."/>
            <person name="Clum A."/>
            <person name="Culley D."/>
            <person name="Crous P.W."/>
            <person name="Fauchery L."/>
            <person name="Girlanda M."/>
            <person name="Hayes R."/>
            <person name="Keri Z."/>
            <person name="Labutti K."/>
            <person name="Lipzen A."/>
            <person name="Lombard V."/>
            <person name="Magnuson J."/>
            <person name="Maillard F."/>
            <person name="Morin E."/>
            <person name="Murat C."/>
            <person name="Nolan M."/>
            <person name="Ohm R."/>
            <person name="Pangilinan J."/>
            <person name="Pereira M."/>
            <person name="Perotto S."/>
            <person name="Peter M."/>
            <person name="Riley R."/>
            <person name="Sitrit Y."/>
            <person name="Stielow B."/>
            <person name="Szollosi G."/>
            <person name="Zifcakova L."/>
            <person name="Stursova M."/>
            <person name="Spatafora J.W."/>
            <person name="Tedersoo L."/>
            <person name="Vaario L.-M."/>
            <person name="Yamada A."/>
            <person name="Yan M."/>
            <person name="Wang P."/>
            <person name="Xu J."/>
            <person name="Bruns T."/>
            <person name="Baldrian P."/>
            <person name="Vilgalys R."/>
            <person name="Henrissat B."/>
            <person name="Grigoriev I.V."/>
            <person name="Hibbett D."/>
            <person name="Nagy L.G."/>
            <person name="Martin F.M."/>
        </authorList>
    </citation>
    <scope>NUCLEOTIDE SEQUENCE</scope>
    <source>
        <strain evidence="4">UH-Tt-Lm1</strain>
    </source>
</reference>
<evidence type="ECO:0000313" key="5">
    <source>
        <dbReference type="Proteomes" id="UP000736335"/>
    </source>
</evidence>
<keyword evidence="5" id="KW-1185">Reference proteome</keyword>
<protein>
    <recommendedName>
        <fullName evidence="3">DUF6535 domain-containing protein</fullName>
    </recommendedName>
</protein>
<dbReference type="EMBL" id="WIUZ02000001">
    <property type="protein sequence ID" value="KAF9793475.1"/>
    <property type="molecule type" value="Genomic_DNA"/>
</dbReference>
<organism evidence="4 5">
    <name type="scientific">Thelephora terrestris</name>
    <dbReference type="NCBI Taxonomy" id="56493"/>
    <lineage>
        <taxon>Eukaryota</taxon>
        <taxon>Fungi</taxon>
        <taxon>Dikarya</taxon>
        <taxon>Basidiomycota</taxon>
        <taxon>Agaricomycotina</taxon>
        <taxon>Agaricomycetes</taxon>
        <taxon>Thelephorales</taxon>
        <taxon>Thelephoraceae</taxon>
        <taxon>Thelephora</taxon>
    </lineage>
</organism>
<evidence type="ECO:0000256" key="1">
    <source>
        <dbReference type="SAM" id="MobiDB-lite"/>
    </source>
</evidence>
<proteinExistence type="predicted"/>
<evidence type="ECO:0000313" key="4">
    <source>
        <dbReference type="EMBL" id="KAF9793475.1"/>
    </source>
</evidence>